<gene>
    <name evidence="1" type="ORF">DID87_06945</name>
</gene>
<evidence type="ECO:0000313" key="2">
    <source>
        <dbReference type="Proteomes" id="UP000313312"/>
    </source>
</evidence>
<dbReference type="Proteomes" id="UP000313312">
    <property type="component" value="Unassembled WGS sequence"/>
</dbReference>
<name>A0A5C4TH49_FRUSA</name>
<dbReference type="AlphaFoldDB" id="A0A5C4TH49"/>
<sequence>MASYEIVGIHLKDKESNKERNITDVLLNDGTIEPVDLVVRYINSDIPYYFVSRDKIKAVIEDYYPQNKTPYIKTKHNQLLNGQSMLNLPRF</sequence>
<reference evidence="1 2" key="1">
    <citation type="submission" date="2018-05" db="EMBL/GenBank/DDBJ databases">
        <title>Lactobacillus sanfranciscensis Ah4 draft denome sequence.</title>
        <authorList>
            <person name="Zhang G."/>
        </authorList>
    </citation>
    <scope>NUCLEOTIDE SEQUENCE [LARGE SCALE GENOMIC DNA]</scope>
    <source>
        <strain evidence="1 2">Ah4</strain>
    </source>
</reference>
<dbReference type="RefSeq" id="WP_056958836.1">
    <property type="nucleotide sequence ID" value="NZ_BAAAXT010000022.1"/>
</dbReference>
<organism evidence="1 2">
    <name type="scientific">Fructilactobacillus sanfranciscensis</name>
    <name type="common">Lactobacillus sanfranciscensis</name>
    <dbReference type="NCBI Taxonomy" id="1625"/>
    <lineage>
        <taxon>Bacteria</taxon>
        <taxon>Bacillati</taxon>
        <taxon>Bacillota</taxon>
        <taxon>Bacilli</taxon>
        <taxon>Lactobacillales</taxon>
        <taxon>Lactobacillaceae</taxon>
        <taxon>Fructilactobacillus</taxon>
    </lineage>
</organism>
<dbReference type="EMBL" id="QFCR01000042">
    <property type="protein sequence ID" value="TNK89773.1"/>
    <property type="molecule type" value="Genomic_DNA"/>
</dbReference>
<protein>
    <submittedName>
        <fullName evidence="1">DUF3892 domain-containing protein</fullName>
    </submittedName>
</protein>
<accession>A0A5C4TH49</accession>
<comment type="caution">
    <text evidence="1">The sequence shown here is derived from an EMBL/GenBank/DDBJ whole genome shotgun (WGS) entry which is preliminary data.</text>
</comment>
<dbReference type="GeneID" id="93161256"/>
<evidence type="ECO:0000313" key="1">
    <source>
        <dbReference type="EMBL" id="TNK89773.1"/>
    </source>
</evidence>
<proteinExistence type="predicted"/>